<dbReference type="AlphaFoldDB" id="A0A286UAT7"/>
<feature type="region of interest" description="Disordered" evidence="1">
    <location>
        <begin position="442"/>
        <end position="471"/>
    </location>
</feature>
<keyword evidence="3" id="KW-1185">Reference proteome</keyword>
<accession>A0A286UAT7</accession>
<proteinExistence type="predicted"/>
<protein>
    <recommendedName>
        <fullName evidence="4">Telomeric single stranded DNA binding POT1/Cdc13 domain-containing protein</fullName>
    </recommendedName>
</protein>
<feature type="region of interest" description="Disordered" evidence="1">
    <location>
        <begin position="209"/>
        <end position="228"/>
    </location>
</feature>
<reference evidence="2 3" key="1">
    <citation type="journal article" date="2017" name="Mol. Ecol.">
        <title>Comparative and population genomic landscape of Phellinus noxius: A hypervariable fungus causing root rot in trees.</title>
        <authorList>
            <person name="Chung C.L."/>
            <person name="Lee T.J."/>
            <person name="Akiba M."/>
            <person name="Lee H.H."/>
            <person name="Kuo T.H."/>
            <person name="Liu D."/>
            <person name="Ke H.M."/>
            <person name="Yokoi T."/>
            <person name="Roa M.B."/>
            <person name="Lu M.J."/>
            <person name="Chang Y.Y."/>
            <person name="Ann P.J."/>
            <person name="Tsai J.N."/>
            <person name="Chen C.Y."/>
            <person name="Tzean S.S."/>
            <person name="Ota Y."/>
            <person name="Hattori T."/>
            <person name="Sahashi N."/>
            <person name="Liou R.F."/>
            <person name="Kikuchi T."/>
            <person name="Tsai I.J."/>
        </authorList>
    </citation>
    <scope>NUCLEOTIDE SEQUENCE [LARGE SCALE GENOMIC DNA]</scope>
    <source>
        <strain evidence="2 3">FFPRI411160</strain>
    </source>
</reference>
<organism evidence="2 3">
    <name type="scientific">Pyrrhoderma noxium</name>
    <dbReference type="NCBI Taxonomy" id="2282107"/>
    <lineage>
        <taxon>Eukaryota</taxon>
        <taxon>Fungi</taxon>
        <taxon>Dikarya</taxon>
        <taxon>Basidiomycota</taxon>
        <taxon>Agaricomycotina</taxon>
        <taxon>Agaricomycetes</taxon>
        <taxon>Hymenochaetales</taxon>
        <taxon>Hymenochaetaceae</taxon>
        <taxon>Pyrrhoderma</taxon>
    </lineage>
</organism>
<dbReference type="CDD" id="cd03524">
    <property type="entry name" value="RPA2_OBF_family"/>
    <property type="match status" value="1"/>
</dbReference>
<feature type="region of interest" description="Disordered" evidence="1">
    <location>
        <begin position="522"/>
        <end position="542"/>
    </location>
</feature>
<comment type="caution">
    <text evidence="2">The sequence shown here is derived from an EMBL/GenBank/DDBJ whole genome shotgun (WGS) entry which is preliminary data.</text>
</comment>
<dbReference type="Gene3D" id="2.40.50.140">
    <property type="entry name" value="Nucleic acid-binding proteins"/>
    <property type="match status" value="1"/>
</dbReference>
<feature type="compositionally biased region" description="Polar residues" evidence="1">
    <location>
        <begin position="599"/>
        <end position="608"/>
    </location>
</feature>
<feature type="region of interest" description="Disordered" evidence="1">
    <location>
        <begin position="307"/>
        <end position="336"/>
    </location>
</feature>
<evidence type="ECO:0008006" key="4">
    <source>
        <dbReference type="Google" id="ProtNLM"/>
    </source>
</evidence>
<feature type="region of interest" description="Disordered" evidence="1">
    <location>
        <begin position="571"/>
        <end position="611"/>
    </location>
</feature>
<dbReference type="Proteomes" id="UP000217199">
    <property type="component" value="Unassembled WGS sequence"/>
</dbReference>
<evidence type="ECO:0000256" key="1">
    <source>
        <dbReference type="SAM" id="MobiDB-lite"/>
    </source>
</evidence>
<name>A0A286UAT7_9AGAM</name>
<gene>
    <name evidence="2" type="ORF">PNOK_0828500</name>
</gene>
<dbReference type="InParanoid" id="A0A286UAT7"/>
<evidence type="ECO:0000313" key="3">
    <source>
        <dbReference type="Proteomes" id="UP000217199"/>
    </source>
</evidence>
<feature type="compositionally biased region" description="Low complexity" evidence="1">
    <location>
        <begin position="454"/>
        <end position="470"/>
    </location>
</feature>
<evidence type="ECO:0000313" key="2">
    <source>
        <dbReference type="EMBL" id="PAV16665.1"/>
    </source>
</evidence>
<feature type="compositionally biased region" description="Low complexity" evidence="1">
    <location>
        <begin position="311"/>
        <end position="336"/>
    </location>
</feature>
<dbReference type="InterPro" id="IPR012340">
    <property type="entry name" value="NA-bd_OB-fold"/>
</dbReference>
<sequence length="629" mass="68031">MTAPKHAYGHRSPESHGGRSANYQAIIFDDTSLKRQWKDIEHAVSFSKNFQDEVGWIEGQVHEIHVTQKEIEFFLVPSSSSYTDTEVETSSSSSESESRAEPDILRIFISCPNYCLFTLAINQVIKLSLRSARIAKDLPRKDNTVFSLSLIYVSGAAVQSIKRGVLMEDRAIIDLFRVEDKLEEAYYVPPPPENDFEILSMAEVNIGGASTPRADSTSHPSTPGPKQEVLAPDLEDVKVPDGCDCNVFDISSCPPLNTLYDHVGKFVPIFGVVVSIKPPGSSSTGSTYLNMTLSDSSGRFKLTCFQPSNGSTSSPIPSPATSPAKPRTIPPSTSTAAVPTIATTTATGTTIVASSVVPGAGVGSLPPLQVGDVVLFKSVKIKKWESTDTIIGTVYNHLMEYVVYRAGVGQCQDGADPGAGEGAGTGQIIVPSHACARFLSQPHTHTHKRTPSQTQTPTNRNPFTNPNLQNLDKDKDLDLAAFYRVANTQENRFLELLGVVFPHLNLQLQLQSQIRAQSPQHTQVQAPVQRRGGINDSGGGVRDNTHIHNFDAAYSFGDAYFKDDGAATAAAYSTPTPKSRNQSRSRSHTPTPIPAPVPVSTSPLTNRQLPKMGAGLPLRAVYGNRLYTS</sequence>
<dbReference type="EMBL" id="NBII01000008">
    <property type="protein sequence ID" value="PAV16665.1"/>
    <property type="molecule type" value="Genomic_DNA"/>
</dbReference>